<dbReference type="AlphaFoldDB" id="A0A1I1L0S3"/>
<name>A0A1I1L0S3_9BACT</name>
<accession>A0A1I1L0S3</accession>
<dbReference type="OrthoDB" id="964030at2"/>
<dbReference type="EMBL" id="FOLQ01000002">
    <property type="protein sequence ID" value="SFC64003.1"/>
    <property type="molecule type" value="Genomic_DNA"/>
</dbReference>
<evidence type="ECO:0000313" key="2">
    <source>
        <dbReference type="Proteomes" id="UP000198598"/>
    </source>
</evidence>
<dbReference type="RefSeq" id="WP_093823757.1">
    <property type="nucleotide sequence ID" value="NZ_FOLQ01000002.1"/>
</dbReference>
<gene>
    <name evidence="1" type="ORF">SAMN05216167_10245</name>
</gene>
<keyword evidence="2" id="KW-1185">Reference proteome</keyword>
<evidence type="ECO:0000313" key="1">
    <source>
        <dbReference type="EMBL" id="SFC64003.1"/>
    </source>
</evidence>
<proteinExistence type="predicted"/>
<reference evidence="1 2" key="1">
    <citation type="submission" date="2016-10" db="EMBL/GenBank/DDBJ databases">
        <authorList>
            <person name="de Groot N.N."/>
        </authorList>
    </citation>
    <scope>NUCLEOTIDE SEQUENCE [LARGE SCALE GENOMIC DNA]</scope>
    <source>
        <strain evidence="1 2">DSM 26130</strain>
    </source>
</reference>
<sequence>MIEQRISVQDTNASDLHQQGVMEVLFRGIPLFLSRHEVDALLNCQQQWWWSVFYRIGLLDVRDTCIRAGFQGKNLQITLKEYDELSLVIQEAYLRLDW</sequence>
<organism evidence="1 2">
    <name type="scientific">Spirosoma endophyticum</name>
    <dbReference type="NCBI Taxonomy" id="662367"/>
    <lineage>
        <taxon>Bacteria</taxon>
        <taxon>Pseudomonadati</taxon>
        <taxon>Bacteroidota</taxon>
        <taxon>Cytophagia</taxon>
        <taxon>Cytophagales</taxon>
        <taxon>Cytophagaceae</taxon>
        <taxon>Spirosoma</taxon>
    </lineage>
</organism>
<protein>
    <submittedName>
        <fullName evidence="1">Uncharacterized protein</fullName>
    </submittedName>
</protein>
<dbReference type="Proteomes" id="UP000198598">
    <property type="component" value="Unassembled WGS sequence"/>
</dbReference>
<dbReference type="STRING" id="662367.SAMN05216167_10245"/>